<feature type="domain" description="Protein kinase" evidence="15">
    <location>
        <begin position="139"/>
        <end position="531"/>
    </location>
</feature>
<dbReference type="GO" id="GO:0090141">
    <property type="term" value="P:positive regulation of mitochondrial fission"/>
    <property type="evidence" value="ECO:0007669"/>
    <property type="project" value="TreeGrafter"/>
</dbReference>
<name>A0A1I7X977_HETBA</name>
<evidence type="ECO:0000256" key="5">
    <source>
        <dbReference type="ARBA" id="ARBA00022679"/>
    </source>
</evidence>
<dbReference type="SUPFAM" id="SSF56112">
    <property type="entry name" value="Protein kinase-like (PK-like)"/>
    <property type="match status" value="1"/>
</dbReference>
<dbReference type="PANTHER" id="PTHR22972">
    <property type="entry name" value="SERINE/THREONINE PROTEIN KINASE"/>
    <property type="match status" value="1"/>
</dbReference>
<dbReference type="AlphaFoldDB" id="A0A1I7X977"/>
<dbReference type="GO" id="GO:0000422">
    <property type="term" value="P:autophagy of mitochondrion"/>
    <property type="evidence" value="ECO:0007669"/>
    <property type="project" value="TreeGrafter"/>
</dbReference>
<keyword evidence="6" id="KW-0479">Metal-binding</keyword>
<evidence type="ECO:0000256" key="9">
    <source>
        <dbReference type="ARBA" id="ARBA00022840"/>
    </source>
</evidence>
<evidence type="ECO:0000256" key="8">
    <source>
        <dbReference type="ARBA" id="ARBA00022777"/>
    </source>
</evidence>
<keyword evidence="7" id="KW-0547">Nucleotide-binding</keyword>
<keyword evidence="10" id="KW-0460">Magnesium</keyword>
<evidence type="ECO:0000256" key="3">
    <source>
        <dbReference type="ARBA" id="ARBA00012513"/>
    </source>
</evidence>
<dbReference type="GO" id="GO:0005739">
    <property type="term" value="C:mitochondrion"/>
    <property type="evidence" value="ECO:0007669"/>
    <property type="project" value="UniProtKB-SubCell"/>
</dbReference>
<comment type="subcellular location">
    <subcellularLocation>
        <location evidence="2">Mitochondrion</location>
    </subcellularLocation>
</comment>
<dbReference type="SMART" id="SM00220">
    <property type="entry name" value="S_TKc"/>
    <property type="match status" value="1"/>
</dbReference>
<reference evidence="17" key="1">
    <citation type="submission" date="2016-11" db="UniProtKB">
        <authorList>
            <consortium name="WormBaseParasite"/>
        </authorList>
    </citation>
    <scope>IDENTIFICATION</scope>
</reference>
<evidence type="ECO:0000256" key="1">
    <source>
        <dbReference type="ARBA" id="ARBA00001946"/>
    </source>
</evidence>
<keyword evidence="11" id="KW-0809">Transit peptide</keyword>
<dbReference type="PROSITE" id="PS50011">
    <property type="entry name" value="PROTEIN_KINASE_DOM"/>
    <property type="match status" value="1"/>
</dbReference>
<evidence type="ECO:0000256" key="11">
    <source>
        <dbReference type="ARBA" id="ARBA00022946"/>
    </source>
</evidence>
<proteinExistence type="predicted"/>
<dbReference type="Gene3D" id="1.10.510.10">
    <property type="entry name" value="Transferase(Phosphotransferase) domain 1"/>
    <property type="match status" value="1"/>
</dbReference>
<evidence type="ECO:0000256" key="4">
    <source>
        <dbReference type="ARBA" id="ARBA00022527"/>
    </source>
</evidence>
<dbReference type="InterPro" id="IPR011009">
    <property type="entry name" value="Kinase-like_dom_sf"/>
</dbReference>
<dbReference type="GO" id="GO:0005524">
    <property type="term" value="F:ATP binding"/>
    <property type="evidence" value="ECO:0007669"/>
    <property type="project" value="UniProtKB-KW"/>
</dbReference>
<evidence type="ECO:0000256" key="14">
    <source>
        <dbReference type="ARBA" id="ARBA00048679"/>
    </source>
</evidence>
<evidence type="ECO:0000256" key="6">
    <source>
        <dbReference type="ARBA" id="ARBA00022723"/>
    </source>
</evidence>
<dbReference type="EC" id="2.7.11.1" evidence="3"/>
<keyword evidence="4" id="KW-0723">Serine/threonine-protein kinase</keyword>
<evidence type="ECO:0000256" key="13">
    <source>
        <dbReference type="ARBA" id="ARBA00047899"/>
    </source>
</evidence>
<protein>
    <recommendedName>
        <fullName evidence="3">non-specific serine/threonine protein kinase</fullName>
        <ecNumber evidence="3">2.7.11.1</ecNumber>
    </recommendedName>
</protein>
<organism evidence="16 17">
    <name type="scientific">Heterorhabditis bacteriophora</name>
    <name type="common">Entomopathogenic nematode worm</name>
    <dbReference type="NCBI Taxonomy" id="37862"/>
    <lineage>
        <taxon>Eukaryota</taxon>
        <taxon>Metazoa</taxon>
        <taxon>Ecdysozoa</taxon>
        <taxon>Nematoda</taxon>
        <taxon>Chromadorea</taxon>
        <taxon>Rhabditida</taxon>
        <taxon>Rhabditina</taxon>
        <taxon>Rhabditomorpha</taxon>
        <taxon>Strongyloidea</taxon>
        <taxon>Heterorhabditidae</taxon>
        <taxon>Heterorhabditis</taxon>
    </lineage>
</organism>
<keyword evidence="16" id="KW-1185">Reference proteome</keyword>
<dbReference type="InterPro" id="IPR051511">
    <property type="entry name" value="MitoQC_Scaffold_Kinases"/>
</dbReference>
<dbReference type="Pfam" id="PF00069">
    <property type="entry name" value="Pkinase"/>
    <property type="match status" value="1"/>
</dbReference>
<evidence type="ECO:0000313" key="17">
    <source>
        <dbReference type="WBParaSite" id="Hba_14133"/>
    </source>
</evidence>
<dbReference type="GO" id="GO:0042981">
    <property type="term" value="P:regulation of apoptotic process"/>
    <property type="evidence" value="ECO:0007669"/>
    <property type="project" value="TreeGrafter"/>
</dbReference>
<comment type="cofactor">
    <cofactor evidence="1">
        <name>Mg(2+)</name>
        <dbReference type="ChEBI" id="CHEBI:18420"/>
    </cofactor>
</comment>
<dbReference type="InterPro" id="IPR000719">
    <property type="entry name" value="Prot_kinase_dom"/>
</dbReference>
<evidence type="ECO:0000313" key="16">
    <source>
        <dbReference type="Proteomes" id="UP000095283"/>
    </source>
</evidence>
<comment type="catalytic activity">
    <reaction evidence="13">
        <text>L-threonyl-[protein] + ATP = O-phospho-L-threonyl-[protein] + ADP + H(+)</text>
        <dbReference type="Rhea" id="RHEA:46608"/>
        <dbReference type="Rhea" id="RHEA-COMP:11060"/>
        <dbReference type="Rhea" id="RHEA-COMP:11605"/>
        <dbReference type="ChEBI" id="CHEBI:15378"/>
        <dbReference type="ChEBI" id="CHEBI:30013"/>
        <dbReference type="ChEBI" id="CHEBI:30616"/>
        <dbReference type="ChEBI" id="CHEBI:61977"/>
        <dbReference type="ChEBI" id="CHEBI:456216"/>
        <dbReference type="EC" id="2.7.11.1"/>
    </reaction>
</comment>
<keyword evidence="9" id="KW-0067">ATP-binding</keyword>
<keyword evidence="5" id="KW-0808">Transferase</keyword>
<evidence type="ECO:0000256" key="12">
    <source>
        <dbReference type="ARBA" id="ARBA00023128"/>
    </source>
</evidence>
<sequence length="534" mass="60871">MSMKRFGKAAFKIAQEIATNISRGNHALYARILPRVFHPAYKIDVALRRGGVSGRNPFFRAVRLIVRNARSFRSVSSLAIHYKQFQLDRTNPRKSNRLIFKRHCYTQGVVERIKDVFSTNSRYNRDLIQDTVPNTLDGYEIGKNIGYGCNAAVYALRLCNPMSSVSPNVGLNGILIDPELIRQDSVDSLRRYPLALKLMYNYEFDINARLGEDHLWRSMGNELVALPNSDRLLRGRMGSYRPLPSTHPNVVRLLTAFVDRMPILPDAAKMYPEALPNAPFYEMLIEEPKTLLIVMKRYRMTLRDYVITMKRNYWAGRVMLGQLLEGCIFLYENKIAQRDMKSDNILLEFNYPDEVPHLVISDFGCALATGSWLVEYKDDTIDLGGNLATRAPEVKMARPGLNRVNPFYSQLRSETYVESELPGLPKKLHYAVRYVIKDILKKDPNQRILPHVAANVVCLSLFRFGGDLRSFFSICGIENMNPFIVQNAITKSLKKLCAYAEKSLDDVLSLLAAETIIARGLTPQIISQAELQVY</sequence>
<dbReference type="Proteomes" id="UP000095283">
    <property type="component" value="Unplaced"/>
</dbReference>
<evidence type="ECO:0000259" key="15">
    <source>
        <dbReference type="PROSITE" id="PS50011"/>
    </source>
</evidence>
<accession>A0A1I7X977</accession>
<evidence type="ECO:0000256" key="2">
    <source>
        <dbReference type="ARBA" id="ARBA00004173"/>
    </source>
</evidence>
<dbReference type="PANTHER" id="PTHR22972:SF7">
    <property type="entry name" value="SERINE_THREONINE-PROTEIN KINASE PINK1, MITOCHONDRIAL"/>
    <property type="match status" value="1"/>
</dbReference>
<evidence type="ECO:0000256" key="7">
    <source>
        <dbReference type="ARBA" id="ARBA00022741"/>
    </source>
</evidence>
<dbReference type="GO" id="GO:0046872">
    <property type="term" value="F:metal ion binding"/>
    <property type="evidence" value="ECO:0007669"/>
    <property type="project" value="UniProtKB-KW"/>
</dbReference>
<keyword evidence="8" id="KW-0418">Kinase</keyword>
<evidence type="ECO:0000256" key="10">
    <source>
        <dbReference type="ARBA" id="ARBA00022842"/>
    </source>
</evidence>
<dbReference type="WBParaSite" id="Hba_14133">
    <property type="protein sequence ID" value="Hba_14133"/>
    <property type="gene ID" value="Hba_14133"/>
</dbReference>
<dbReference type="GO" id="GO:0004674">
    <property type="term" value="F:protein serine/threonine kinase activity"/>
    <property type="evidence" value="ECO:0007669"/>
    <property type="project" value="UniProtKB-KW"/>
</dbReference>
<keyword evidence="12" id="KW-0496">Mitochondrion</keyword>
<comment type="catalytic activity">
    <reaction evidence="14">
        <text>L-seryl-[protein] + ATP = O-phospho-L-seryl-[protein] + ADP + H(+)</text>
        <dbReference type="Rhea" id="RHEA:17989"/>
        <dbReference type="Rhea" id="RHEA-COMP:9863"/>
        <dbReference type="Rhea" id="RHEA-COMP:11604"/>
        <dbReference type="ChEBI" id="CHEBI:15378"/>
        <dbReference type="ChEBI" id="CHEBI:29999"/>
        <dbReference type="ChEBI" id="CHEBI:30616"/>
        <dbReference type="ChEBI" id="CHEBI:83421"/>
        <dbReference type="ChEBI" id="CHEBI:456216"/>
        <dbReference type="EC" id="2.7.11.1"/>
    </reaction>
</comment>